<dbReference type="GO" id="GO:0010494">
    <property type="term" value="C:cytoplasmic stress granule"/>
    <property type="evidence" value="ECO:0007669"/>
    <property type="project" value="TreeGrafter"/>
</dbReference>
<gene>
    <name evidence="7" type="ORF">CHS0354_023632</name>
</gene>
<evidence type="ECO:0000256" key="2">
    <source>
        <dbReference type="ARBA" id="ARBA00022884"/>
    </source>
</evidence>
<dbReference type="PROSITE" id="PS50102">
    <property type="entry name" value="RRM"/>
    <property type="match status" value="1"/>
</dbReference>
<dbReference type="InterPro" id="IPR002344">
    <property type="entry name" value="Lupus_La"/>
</dbReference>
<proteinExistence type="predicted"/>
<dbReference type="PRINTS" id="PR00302">
    <property type="entry name" value="LUPUSLA"/>
</dbReference>
<dbReference type="Gene3D" id="3.30.70.330">
    <property type="match status" value="1"/>
</dbReference>
<dbReference type="GO" id="GO:0005829">
    <property type="term" value="C:cytosol"/>
    <property type="evidence" value="ECO:0007669"/>
    <property type="project" value="TreeGrafter"/>
</dbReference>
<evidence type="ECO:0000256" key="1">
    <source>
        <dbReference type="ARBA" id="ARBA00004123"/>
    </source>
</evidence>
<dbReference type="GO" id="GO:0005634">
    <property type="term" value="C:nucleus"/>
    <property type="evidence" value="ECO:0007669"/>
    <property type="project" value="UniProtKB-SubCell"/>
</dbReference>
<dbReference type="InterPro" id="IPR000504">
    <property type="entry name" value="RRM_dom"/>
</dbReference>
<dbReference type="InterPro" id="IPR036388">
    <property type="entry name" value="WH-like_DNA-bd_sf"/>
</dbReference>
<dbReference type="InterPro" id="IPR036390">
    <property type="entry name" value="WH_DNA-bd_sf"/>
</dbReference>
<dbReference type="PROSITE" id="PS50961">
    <property type="entry name" value="HTH_LA"/>
    <property type="match status" value="1"/>
</dbReference>
<dbReference type="GO" id="GO:0008033">
    <property type="term" value="P:tRNA processing"/>
    <property type="evidence" value="ECO:0007669"/>
    <property type="project" value="TreeGrafter"/>
</dbReference>
<dbReference type="CDD" id="cd12291">
    <property type="entry name" value="RRM1_La"/>
    <property type="match status" value="1"/>
</dbReference>
<dbReference type="GO" id="GO:1990904">
    <property type="term" value="C:ribonucleoprotein complex"/>
    <property type="evidence" value="ECO:0007669"/>
    <property type="project" value="InterPro"/>
</dbReference>
<dbReference type="InterPro" id="IPR045180">
    <property type="entry name" value="La_dom_prot"/>
</dbReference>
<dbReference type="SMART" id="SM00715">
    <property type="entry name" value="LA"/>
    <property type="match status" value="1"/>
</dbReference>
<dbReference type="SUPFAM" id="SSF46785">
    <property type="entry name" value="Winged helix' DNA-binding domain"/>
    <property type="match status" value="1"/>
</dbReference>
<protein>
    <submittedName>
        <fullName evidence="7">Uncharacterized protein</fullName>
    </submittedName>
</protein>
<dbReference type="EMBL" id="JAEAOA010001423">
    <property type="protein sequence ID" value="KAK3600424.1"/>
    <property type="molecule type" value="Genomic_DNA"/>
</dbReference>
<dbReference type="CDD" id="cd08028">
    <property type="entry name" value="LARP_3"/>
    <property type="match status" value="1"/>
</dbReference>
<dbReference type="Gene3D" id="1.10.10.10">
    <property type="entry name" value="Winged helix-like DNA-binding domain superfamily/Winged helix DNA-binding domain"/>
    <property type="match status" value="1"/>
</dbReference>
<dbReference type="GO" id="GO:0045727">
    <property type="term" value="P:positive regulation of translation"/>
    <property type="evidence" value="ECO:0007669"/>
    <property type="project" value="TreeGrafter"/>
</dbReference>
<dbReference type="InterPro" id="IPR006630">
    <property type="entry name" value="La_HTH"/>
</dbReference>
<organism evidence="7 8">
    <name type="scientific">Potamilus streckersoni</name>
    <dbReference type="NCBI Taxonomy" id="2493646"/>
    <lineage>
        <taxon>Eukaryota</taxon>
        <taxon>Metazoa</taxon>
        <taxon>Spiralia</taxon>
        <taxon>Lophotrochozoa</taxon>
        <taxon>Mollusca</taxon>
        <taxon>Bivalvia</taxon>
        <taxon>Autobranchia</taxon>
        <taxon>Heteroconchia</taxon>
        <taxon>Palaeoheterodonta</taxon>
        <taxon>Unionida</taxon>
        <taxon>Unionoidea</taxon>
        <taxon>Unionidae</taxon>
        <taxon>Ambleminae</taxon>
        <taxon>Lampsilini</taxon>
        <taxon>Potamilus</taxon>
    </lineage>
</organism>
<dbReference type="InterPro" id="IPR035979">
    <property type="entry name" value="RBD_domain_sf"/>
</dbReference>
<dbReference type="Pfam" id="PF05383">
    <property type="entry name" value="La"/>
    <property type="match status" value="1"/>
</dbReference>
<dbReference type="PANTHER" id="PTHR22792">
    <property type="entry name" value="LUPUS LA PROTEIN-RELATED"/>
    <property type="match status" value="1"/>
</dbReference>
<reference evidence="7" key="1">
    <citation type="journal article" date="2021" name="Genome Biol. Evol.">
        <title>A High-Quality Reference Genome for a Parasitic Bivalve with Doubly Uniparental Inheritance (Bivalvia: Unionida).</title>
        <authorList>
            <person name="Smith C.H."/>
        </authorList>
    </citation>
    <scope>NUCLEOTIDE SEQUENCE</scope>
    <source>
        <strain evidence="7">CHS0354</strain>
    </source>
</reference>
<name>A0AAE0SZ69_9BIVA</name>
<keyword evidence="3" id="KW-0539">Nucleus</keyword>
<dbReference type="Pfam" id="PF00076">
    <property type="entry name" value="RRM_1"/>
    <property type="match status" value="1"/>
</dbReference>
<evidence type="ECO:0000259" key="6">
    <source>
        <dbReference type="PROSITE" id="PS50961"/>
    </source>
</evidence>
<evidence type="ECO:0000256" key="4">
    <source>
        <dbReference type="PROSITE-ProRule" id="PRU00332"/>
    </source>
</evidence>
<dbReference type="SMART" id="SM00360">
    <property type="entry name" value="RRM"/>
    <property type="match status" value="1"/>
</dbReference>
<keyword evidence="2 4" id="KW-0694">RNA-binding</keyword>
<dbReference type="PANTHER" id="PTHR22792:SF166">
    <property type="entry name" value="LUPUS LA PROTEIN HOMOLOG"/>
    <property type="match status" value="1"/>
</dbReference>
<reference evidence="7" key="2">
    <citation type="journal article" date="2021" name="Genome Biol. Evol.">
        <title>Developing a high-quality reference genome for a parasitic bivalve with doubly uniparental inheritance (Bivalvia: Unionida).</title>
        <authorList>
            <person name="Smith C.H."/>
        </authorList>
    </citation>
    <scope>NUCLEOTIDE SEQUENCE</scope>
    <source>
        <strain evidence="7">CHS0354</strain>
        <tissue evidence="7">Mantle</tissue>
    </source>
</reference>
<keyword evidence="8" id="KW-1185">Reference proteome</keyword>
<sequence>MATNGSGDDISGLEKKIIRQVEYYFGDINLPRDKFLLEQIKENEDGWVTMETMVKFNRLKELSEDFDVIAGSLRKSTSGLIEVSEDNKKVRRSPKQPMPENTAARRQELLDKTLYVKPFPLDVTLDRLMEFFEGHGNVEGLLMRKDMKKKFKGSVFITFKNKEDADKLVNAESVKFEDTELIKKLKQHIDIPDMYNHILDICDMHNHIFDMPDIYYYILDIPYIYNYIIDIPEICDQIIDISEICDLILDMPDIYDHILDMPDIYDHILDMPDIYDHIIDMPDIYDHIIDMLDIYDHIIDMLDIYVHIIDMPNIYDHIIDMPDIYDHIIDIPLMYNSTNLPD</sequence>
<dbReference type="Proteomes" id="UP001195483">
    <property type="component" value="Unassembled WGS sequence"/>
</dbReference>
<evidence type="ECO:0000256" key="3">
    <source>
        <dbReference type="ARBA" id="ARBA00023242"/>
    </source>
</evidence>
<feature type="domain" description="HTH La-type RNA-binding" evidence="6">
    <location>
        <begin position="7"/>
        <end position="100"/>
    </location>
</feature>
<evidence type="ECO:0000313" key="8">
    <source>
        <dbReference type="Proteomes" id="UP001195483"/>
    </source>
</evidence>
<dbReference type="SUPFAM" id="SSF54928">
    <property type="entry name" value="RNA-binding domain, RBD"/>
    <property type="match status" value="1"/>
</dbReference>
<evidence type="ECO:0000259" key="5">
    <source>
        <dbReference type="PROSITE" id="PS50102"/>
    </source>
</evidence>
<dbReference type="InterPro" id="IPR012677">
    <property type="entry name" value="Nucleotide-bd_a/b_plait_sf"/>
</dbReference>
<evidence type="ECO:0000313" key="7">
    <source>
        <dbReference type="EMBL" id="KAK3600424.1"/>
    </source>
</evidence>
<feature type="domain" description="RRM" evidence="5">
    <location>
        <begin position="112"/>
        <end position="196"/>
    </location>
</feature>
<comment type="subcellular location">
    <subcellularLocation>
        <location evidence="1">Nucleus</location>
    </subcellularLocation>
</comment>
<reference evidence="7" key="3">
    <citation type="submission" date="2023-05" db="EMBL/GenBank/DDBJ databases">
        <authorList>
            <person name="Smith C.H."/>
        </authorList>
    </citation>
    <scope>NUCLEOTIDE SEQUENCE</scope>
    <source>
        <strain evidence="7">CHS0354</strain>
        <tissue evidence="7">Mantle</tissue>
    </source>
</reference>
<comment type="caution">
    <text evidence="7">The sequence shown here is derived from an EMBL/GenBank/DDBJ whole genome shotgun (WGS) entry which is preliminary data.</text>
</comment>
<dbReference type="GO" id="GO:0003729">
    <property type="term" value="F:mRNA binding"/>
    <property type="evidence" value="ECO:0007669"/>
    <property type="project" value="TreeGrafter"/>
</dbReference>
<accession>A0AAE0SZ69</accession>
<dbReference type="AlphaFoldDB" id="A0AAE0SZ69"/>